<proteinExistence type="predicted"/>
<dbReference type="Proteomes" id="UP000675781">
    <property type="component" value="Unassembled WGS sequence"/>
</dbReference>
<name>A0A941IMX8_9ACTN</name>
<sequence length="103" mass="11161">MQIIQLGLRRPAGAAPSEADAALIQDILWAHGGCEPGLEHGLEHIRARAGPDLVNLSILLAEAVQDPLGHVLRLIEDVMRNSTYLSGWQIVRRTHPTNEGSGQ</sequence>
<organism evidence="1 2">
    <name type="scientific">Actinospica durhamensis</name>
    <dbReference type="NCBI Taxonomy" id="1508375"/>
    <lineage>
        <taxon>Bacteria</taxon>
        <taxon>Bacillati</taxon>
        <taxon>Actinomycetota</taxon>
        <taxon>Actinomycetes</taxon>
        <taxon>Catenulisporales</taxon>
        <taxon>Actinospicaceae</taxon>
        <taxon>Actinospica</taxon>
    </lineage>
</organism>
<dbReference type="AlphaFoldDB" id="A0A941IMX8"/>
<keyword evidence="2" id="KW-1185">Reference proteome</keyword>
<protein>
    <submittedName>
        <fullName evidence="1">Uncharacterized protein</fullName>
    </submittedName>
</protein>
<dbReference type="EMBL" id="JAGSOG010000068">
    <property type="protein sequence ID" value="MBR7834735.1"/>
    <property type="molecule type" value="Genomic_DNA"/>
</dbReference>
<comment type="caution">
    <text evidence="1">The sequence shown here is derived from an EMBL/GenBank/DDBJ whole genome shotgun (WGS) entry which is preliminary data.</text>
</comment>
<dbReference type="RefSeq" id="WP_212529253.1">
    <property type="nucleotide sequence ID" value="NZ_JAGSOG010000068.1"/>
</dbReference>
<evidence type="ECO:0000313" key="1">
    <source>
        <dbReference type="EMBL" id="MBR7834735.1"/>
    </source>
</evidence>
<evidence type="ECO:0000313" key="2">
    <source>
        <dbReference type="Proteomes" id="UP000675781"/>
    </source>
</evidence>
<reference evidence="1" key="1">
    <citation type="submission" date="2021-04" db="EMBL/GenBank/DDBJ databases">
        <title>Genome based classification of Actinospica acidithermotolerans sp. nov., an actinobacterium isolated from an Indonesian hot spring.</title>
        <authorList>
            <person name="Kusuma A.B."/>
            <person name="Putra K.E."/>
            <person name="Nafisah S."/>
            <person name="Loh J."/>
            <person name="Nouioui I."/>
            <person name="Goodfellow M."/>
        </authorList>
    </citation>
    <scope>NUCLEOTIDE SEQUENCE</scope>
    <source>
        <strain evidence="1">CSCA 57</strain>
    </source>
</reference>
<accession>A0A941IMX8</accession>
<gene>
    <name evidence="1" type="ORF">KDL01_15780</name>
</gene>